<evidence type="ECO:0000313" key="4">
    <source>
        <dbReference type="EMBL" id="PJZ72749.1"/>
    </source>
</evidence>
<evidence type="ECO:0000313" key="3">
    <source>
        <dbReference type="EMBL" id="PJZ70367.1"/>
    </source>
</evidence>
<dbReference type="Proteomes" id="UP000231990">
    <property type="component" value="Unassembled WGS sequence"/>
</dbReference>
<keyword evidence="1" id="KW-0472">Membrane</keyword>
<dbReference type="OrthoDB" id="9797543at2"/>
<dbReference type="Pfam" id="PF13413">
    <property type="entry name" value="HTH_25"/>
    <property type="match status" value="1"/>
</dbReference>
<gene>
    <name evidence="3" type="ORF">CH360_07190</name>
    <name evidence="4" type="ORF">CH373_11780</name>
</gene>
<proteinExistence type="predicted"/>
<keyword evidence="1" id="KW-1133">Transmembrane helix</keyword>
<dbReference type="EMBL" id="NPDY01000004">
    <property type="protein sequence ID" value="PJZ70367.1"/>
    <property type="molecule type" value="Genomic_DNA"/>
</dbReference>
<comment type="caution">
    <text evidence="4">The sequence shown here is derived from an EMBL/GenBank/DDBJ whole genome shotgun (WGS) entry which is preliminary data.</text>
</comment>
<dbReference type="Pfam" id="PF13464">
    <property type="entry name" value="RodZ_C"/>
    <property type="match status" value="1"/>
</dbReference>
<feature type="domain" description="HTH cro/C1-type" evidence="2">
    <location>
        <begin position="10"/>
        <end position="70"/>
    </location>
</feature>
<evidence type="ECO:0000259" key="2">
    <source>
        <dbReference type="PROSITE" id="PS50943"/>
    </source>
</evidence>
<accession>A0A2M9ZL41</accession>
<dbReference type="AlphaFoldDB" id="A0A2M9ZL41"/>
<dbReference type="Gene3D" id="1.10.260.40">
    <property type="entry name" value="lambda repressor-like DNA-binding domains"/>
    <property type="match status" value="1"/>
</dbReference>
<reference evidence="5 6" key="1">
    <citation type="submission" date="2017-07" db="EMBL/GenBank/DDBJ databases">
        <title>Leptospira spp. isolated from tropical soils.</title>
        <authorList>
            <person name="Thibeaux R."/>
            <person name="Iraola G."/>
            <person name="Ferres I."/>
            <person name="Bierque E."/>
            <person name="Girault D."/>
            <person name="Soupe-Gilbert M.-E."/>
            <person name="Picardeau M."/>
            <person name="Goarant C."/>
        </authorList>
    </citation>
    <scope>NUCLEOTIDE SEQUENCE [LARGE SCALE GENOMIC DNA]</scope>
    <source>
        <strain evidence="4 6">FH1-B-B1</strain>
        <strain evidence="3 5">FH1-B-C1</strain>
    </source>
</reference>
<dbReference type="InterPro" id="IPR025194">
    <property type="entry name" value="RodZ-like_C"/>
</dbReference>
<dbReference type="GO" id="GO:0003677">
    <property type="term" value="F:DNA binding"/>
    <property type="evidence" value="ECO:0007669"/>
    <property type="project" value="InterPro"/>
</dbReference>
<dbReference type="EMBL" id="NPDZ01000007">
    <property type="protein sequence ID" value="PJZ72749.1"/>
    <property type="molecule type" value="Genomic_DNA"/>
</dbReference>
<dbReference type="RefSeq" id="WP_100713329.1">
    <property type="nucleotide sequence ID" value="NZ_NPDY01000004.1"/>
</dbReference>
<evidence type="ECO:0000313" key="5">
    <source>
        <dbReference type="Proteomes" id="UP000231962"/>
    </source>
</evidence>
<protein>
    <submittedName>
        <fullName evidence="4">Transcriptional regulator</fullName>
    </submittedName>
</protein>
<dbReference type="PANTHER" id="PTHR34475:SF1">
    <property type="entry name" value="CYTOSKELETON PROTEIN RODZ"/>
    <property type="match status" value="1"/>
</dbReference>
<dbReference type="CDD" id="cd00093">
    <property type="entry name" value="HTH_XRE"/>
    <property type="match status" value="1"/>
</dbReference>
<dbReference type="PANTHER" id="PTHR34475">
    <property type="match status" value="1"/>
</dbReference>
<dbReference type="InterPro" id="IPR050400">
    <property type="entry name" value="Bact_Cytoskel_RodZ"/>
</dbReference>
<feature type="transmembrane region" description="Helical" evidence="1">
    <location>
        <begin position="109"/>
        <end position="129"/>
    </location>
</feature>
<keyword evidence="1" id="KW-0812">Transmembrane</keyword>
<organism evidence="4 6">
    <name type="scientific">Leptospira perolatii</name>
    <dbReference type="NCBI Taxonomy" id="2023191"/>
    <lineage>
        <taxon>Bacteria</taxon>
        <taxon>Pseudomonadati</taxon>
        <taxon>Spirochaetota</taxon>
        <taxon>Spirochaetia</taxon>
        <taxon>Leptospirales</taxon>
        <taxon>Leptospiraceae</taxon>
        <taxon>Leptospira</taxon>
    </lineage>
</organism>
<dbReference type="SMART" id="SM00530">
    <property type="entry name" value="HTH_XRE"/>
    <property type="match status" value="1"/>
</dbReference>
<name>A0A2M9ZL41_9LEPT</name>
<dbReference type="SUPFAM" id="SSF47413">
    <property type="entry name" value="lambda repressor-like DNA-binding domains"/>
    <property type="match status" value="1"/>
</dbReference>
<evidence type="ECO:0000256" key="1">
    <source>
        <dbReference type="SAM" id="Phobius"/>
    </source>
</evidence>
<sequence>MNQKRVGQILREAREEKKLTVKDVSKDTNISVKYILALETEDYSQFPGETFTIGFLKNYGLYLKLDTGTLVNLYRGEKIEESQAPLEELTKPTSSFYYDFNFNFDKNKIITAISIVMLLVAGYIFFTFLDDSSNSDEEIAEESRRKLEIPENIDFVNRSVPENRPESFILTTDQGVSLSVSNQQCKLFIIGVDQGSESNTALLGFNVYPELTVYKFKLGQGQEKILSYSIPEISSLRRSVRITAQSVTGSSAKVLVALNEEETPNNNGKTQAPSGDSMKTLGDVPIQVTLYFSKPSYAEFMIDGQMGFRGLVQSGETRSLEGKDRLELKVGDGSAVEMIQNGKPKVVLGRPGKLVKKVFVKTPNPYDSTQFIIKELGE</sequence>
<dbReference type="Proteomes" id="UP000231962">
    <property type="component" value="Unassembled WGS sequence"/>
</dbReference>
<dbReference type="InterPro" id="IPR010982">
    <property type="entry name" value="Lambda_DNA-bd_dom_sf"/>
</dbReference>
<dbReference type="PROSITE" id="PS50943">
    <property type="entry name" value="HTH_CROC1"/>
    <property type="match status" value="1"/>
</dbReference>
<keyword evidence="5" id="KW-1185">Reference proteome</keyword>
<dbReference type="InterPro" id="IPR001387">
    <property type="entry name" value="Cro/C1-type_HTH"/>
</dbReference>
<evidence type="ECO:0000313" key="6">
    <source>
        <dbReference type="Proteomes" id="UP000231990"/>
    </source>
</evidence>